<name>A0AAX6MMG1_9PEZI</name>
<sequence length="282" mass="31746">MHPSEPGILAALSLYRTHIGTHNHRAFSAIIPDIEAADPDDPDLFESDEELEEARLEFTLRLVGYGHDTRPPITHPSDVLTHWEALAPQLALDGVSVYHDASWRNEMRDVYTRGVIRGLNERCSDSVTAWEFPSDLAVVLQHVDSLEGPGWYKYREDHESVIFFEGWVRDGGADDLTEDIAVGRVRTAREIIDRTVGLGEEYEIVGGWACGEKGNEATCYAVYSRPRGTAGEQGWSWRYVACLGQFGTHVFENVVELLEWYKSYGEPREEDWGVSAEGVFQA</sequence>
<proteinExistence type="predicted"/>
<evidence type="ECO:0000313" key="1">
    <source>
        <dbReference type="EMBL" id="KAK6953666.1"/>
    </source>
</evidence>
<dbReference type="AlphaFoldDB" id="A0AAX6MMG1"/>
<comment type="caution">
    <text evidence="1">The sequence shown here is derived from an EMBL/GenBank/DDBJ whole genome shotgun (WGS) entry which is preliminary data.</text>
</comment>
<dbReference type="Proteomes" id="UP001369815">
    <property type="component" value="Unassembled WGS sequence"/>
</dbReference>
<gene>
    <name evidence="1" type="ORF">Daesc_005971</name>
</gene>
<keyword evidence="2" id="KW-1185">Reference proteome</keyword>
<dbReference type="EMBL" id="JBANMG010000005">
    <property type="protein sequence ID" value="KAK6953666.1"/>
    <property type="molecule type" value="Genomic_DNA"/>
</dbReference>
<evidence type="ECO:0000313" key="2">
    <source>
        <dbReference type="Proteomes" id="UP001369815"/>
    </source>
</evidence>
<reference evidence="1 2" key="1">
    <citation type="journal article" date="2024" name="Front Chem Biol">
        <title>Unveiling the potential of Daldinia eschscholtzii MFLUCC 19-0629 through bioactivity and bioinformatics studies for enhanced sustainable agriculture production.</title>
        <authorList>
            <person name="Brooks S."/>
            <person name="Weaver J.A."/>
            <person name="Klomchit A."/>
            <person name="Alharthi S.A."/>
            <person name="Onlamun T."/>
            <person name="Nurani R."/>
            <person name="Vong T.K."/>
            <person name="Alberti F."/>
            <person name="Greco C."/>
        </authorList>
    </citation>
    <scope>NUCLEOTIDE SEQUENCE [LARGE SCALE GENOMIC DNA]</scope>
    <source>
        <strain evidence="1">MFLUCC 19-0629</strain>
    </source>
</reference>
<organism evidence="1 2">
    <name type="scientific">Daldinia eschscholtzii</name>
    <dbReference type="NCBI Taxonomy" id="292717"/>
    <lineage>
        <taxon>Eukaryota</taxon>
        <taxon>Fungi</taxon>
        <taxon>Dikarya</taxon>
        <taxon>Ascomycota</taxon>
        <taxon>Pezizomycotina</taxon>
        <taxon>Sordariomycetes</taxon>
        <taxon>Xylariomycetidae</taxon>
        <taxon>Xylariales</taxon>
        <taxon>Hypoxylaceae</taxon>
        <taxon>Daldinia</taxon>
    </lineage>
</organism>
<accession>A0AAX6MMG1</accession>
<protein>
    <submittedName>
        <fullName evidence="1">Uncharacterized protein</fullName>
    </submittedName>
</protein>